<protein>
    <submittedName>
        <fullName evidence="2">ROK family protein</fullName>
    </submittedName>
</protein>
<comment type="similarity">
    <text evidence="1">Belongs to the ROK (NagC/XylR) family.</text>
</comment>
<dbReference type="EMBL" id="SSSN01000011">
    <property type="protein sequence ID" value="THG31294.1"/>
    <property type="molecule type" value="Genomic_DNA"/>
</dbReference>
<dbReference type="Pfam" id="PF00480">
    <property type="entry name" value="ROK"/>
    <property type="match status" value="1"/>
</dbReference>
<dbReference type="InterPro" id="IPR000600">
    <property type="entry name" value="ROK"/>
</dbReference>
<dbReference type="AlphaFoldDB" id="A0A4S4FMD5"/>
<dbReference type="OrthoDB" id="3523179at2"/>
<name>A0A4S4FMD5_9MICO</name>
<dbReference type="InterPro" id="IPR036388">
    <property type="entry name" value="WH-like_DNA-bd_sf"/>
</dbReference>
<dbReference type="PANTHER" id="PTHR18964:SF149">
    <property type="entry name" value="BIFUNCTIONAL UDP-N-ACETYLGLUCOSAMINE 2-EPIMERASE_N-ACETYLMANNOSAMINE KINASE"/>
    <property type="match status" value="1"/>
</dbReference>
<dbReference type="Gene3D" id="3.30.420.40">
    <property type="match status" value="2"/>
</dbReference>
<reference evidence="2 3" key="1">
    <citation type="submission" date="2019-04" db="EMBL/GenBank/DDBJ databases">
        <authorList>
            <person name="Jiang L."/>
        </authorList>
    </citation>
    <scope>NUCLEOTIDE SEQUENCE [LARGE SCALE GENOMIC DNA]</scope>
    <source>
        <strain evidence="2 3">YIM 131861</strain>
    </source>
</reference>
<dbReference type="InterPro" id="IPR043129">
    <property type="entry name" value="ATPase_NBD"/>
</dbReference>
<dbReference type="PANTHER" id="PTHR18964">
    <property type="entry name" value="ROK (REPRESSOR, ORF, KINASE) FAMILY"/>
    <property type="match status" value="1"/>
</dbReference>
<keyword evidence="3" id="KW-1185">Reference proteome</keyword>
<dbReference type="Gene3D" id="1.10.10.10">
    <property type="entry name" value="Winged helix-like DNA-binding domain superfamily/Winged helix DNA-binding domain"/>
    <property type="match status" value="1"/>
</dbReference>
<gene>
    <name evidence="2" type="ORF">E6C70_13425</name>
</gene>
<evidence type="ECO:0000313" key="2">
    <source>
        <dbReference type="EMBL" id="THG31294.1"/>
    </source>
</evidence>
<comment type="caution">
    <text evidence="2">The sequence shown here is derived from an EMBL/GenBank/DDBJ whole genome shotgun (WGS) entry which is preliminary data.</text>
</comment>
<dbReference type="Proteomes" id="UP000307380">
    <property type="component" value="Unassembled WGS sequence"/>
</dbReference>
<evidence type="ECO:0000313" key="3">
    <source>
        <dbReference type="Proteomes" id="UP000307380"/>
    </source>
</evidence>
<sequence length="421" mass="44050">MLLGCGKVKGLVDNEAARSPQVLRALNARRMLAYAWETSAFTASDAMTGVGLTRTTVIDVCDALVRDGWLEELSDARAAGDYAKGRPARRYALRDRAGIVVGLDAGFDRMSAVSADLRGRVVAESSMRIPARFPPLGDGAADAEERRALARRLVDDVIARSGATDRDVLAVSIAVPAPVDSAGFSPEDETGFWRIMNPRLAEAVAGVAPIVAIENDANLAAIAEQAALTGLGHDVDSFIALLVGEGIGAGLMVDRRLIRGRRGGAGEMRFLDHVEGVRSADGLALLARQWAAEAVAAGEGGALAHHESPDENDVATAAHAGDAVATRIIDRLADRLARICLVLGDLLDVDRIVVGGAVAETLPDVIDRAAVILASSDDPTVPQLLASSLKQDAVRIGAVEHALALVRENALDLRGGVVRVA</sequence>
<proteinExistence type="inferred from homology"/>
<organism evidence="2 3">
    <name type="scientific">Orlajensenia flava</name>
    <dbReference type="NCBI Taxonomy" id="2565934"/>
    <lineage>
        <taxon>Bacteria</taxon>
        <taxon>Bacillati</taxon>
        <taxon>Actinomycetota</taxon>
        <taxon>Actinomycetes</taxon>
        <taxon>Micrococcales</taxon>
        <taxon>Microbacteriaceae</taxon>
        <taxon>Orlajensenia</taxon>
    </lineage>
</organism>
<dbReference type="SUPFAM" id="SSF53067">
    <property type="entry name" value="Actin-like ATPase domain"/>
    <property type="match status" value="1"/>
</dbReference>
<evidence type="ECO:0000256" key="1">
    <source>
        <dbReference type="ARBA" id="ARBA00006479"/>
    </source>
</evidence>
<accession>A0A4S4FMD5</accession>